<name>A0AAN8Q3V6_PATCE</name>
<dbReference type="AlphaFoldDB" id="A0AAN8Q3V6"/>
<organism evidence="2 3">
    <name type="scientific">Patella caerulea</name>
    <name type="common">Rayed Mediterranean limpet</name>
    <dbReference type="NCBI Taxonomy" id="87958"/>
    <lineage>
        <taxon>Eukaryota</taxon>
        <taxon>Metazoa</taxon>
        <taxon>Spiralia</taxon>
        <taxon>Lophotrochozoa</taxon>
        <taxon>Mollusca</taxon>
        <taxon>Gastropoda</taxon>
        <taxon>Patellogastropoda</taxon>
        <taxon>Patelloidea</taxon>
        <taxon>Patellidae</taxon>
        <taxon>Patella</taxon>
    </lineage>
</organism>
<dbReference type="Pfam" id="PF13516">
    <property type="entry name" value="LRR_6"/>
    <property type="match status" value="5"/>
</dbReference>
<protein>
    <submittedName>
        <fullName evidence="2">Uncharacterized protein</fullName>
    </submittedName>
</protein>
<dbReference type="InterPro" id="IPR052394">
    <property type="entry name" value="LRR-containing"/>
</dbReference>
<evidence type="ECO:0000256" key="1">
    <source>
        <dbReference type="SAM" id="MobiDB-lite"/>
    </source>
</evidence>
<dbReference type="InterPro" id="IPR032675">
    <property type="entry name" value="LRR_dom_sf"/>
</dbReference>
<evidence type="ECO:0000313" key="2">
    <source>
        <dbReference type="EMBL" id="KAK6182160.1"/>
    </source>
</evidence>
<dbReference type="PANTHER" id="PTHR24114">
    <property type="entry name" value="LEUCINE RICH REPEAT FAMILY PROTEIN"/>
    <property type="match status" value="1"/>
</dbReference>
<dbReference type="PANTHER" id="PTHR24114:SF50">
    <property type="entry name" value="RNI-LIKE PROTEIN"/>
    <property type="match status" value="1"/>
</dbReference>
<accession>A0AAN8Q3V6</accession>
<dbReference type="Gene3D" id="3.80.10.10">
    <property type="entry name" value="Ribonuclease Inhibitor"/>
    <property type="match status" value="3"/>
</dbReference>
<dbReference type="SUPFAM" id="SSF52047">
    <property type="entry name" value="RNI-like"/>
    <property type="match status" value="1"/>
</dbReference>
<evidence type="ECO:0000313" key="3">
    <source>
        <dbReference type="Proteomes" id="UP001347796"/>
    </source>
</evidence>
<dbReference type="EMBL" id="JAZGQO010000007">
    <property type="protein sequence ID" value="KAK6182160.1"/>
    <property type="molecule type" value="Genomic_DNA"/>
</dbReference>
<dbReference type="Proteomes" id="UP001347796">
    <property type="component" value="Unassembled WGS sequence"/>
</dbReference>
<feature type="region of interest" description="Disordered" evidence="1">
    <location>
        <begin position="20"/>
        <end position="42"/>
    </location>
</feature>
<gene>
    <name evidence="2" type="ORF">SNE40_009904</name>
</gene>
<dbReference type="SMART" id="SM00368">
    <property type="entry name" value="LRR_RI"/>
    <property type="match status" value="8"/>
</dbReference>
<comment type="caution">
    <text evidence="2">The sequence shown here is derived from an EMBL/GenBank/DDBJ whole genome shotgun (WGS) entry which is preliminary data.</text>
</comment>
<proteinExistence type="predicted"/>
<dbReference type="InterPro" id="IPR001611">
    <property type="entry name" value="Leu-rich_rpt"/>
</dbReference>
<reference evidence="2 3" key="1">
    <citation type="submission" date="2024-01" db="EMBL/GenBank/DDBJ databases">
        <title>The genome of the rayed Mediterranean limpet Patella caerulea (Linnaeus, 1758).</title>
        <authorList>
            <person name="Anh-Thu Weber A."/>
            <person name="Halstead-Nussloch G."/>
        </authorList>
    </citation>
    <scope>NUCLEOTIDE SEQUENCE [LARGE SCALE GENOMIC DNA]</scope>
    <source>
        <strain evidence="2">AATW-2023a</strain>
        <tissue evidence="2">Whole specimen</tissue>
    </source>
</reference>
<sequence>MPIQEIDDVLGSNEVLITQVPDDSGSSVYERGRDEESEDESDLYNGRRVDLHVGGEGGLVLSIADSEFKDCDTPQHLKSHPVDLNSLDSSDDDDYETDLEFDEERWLNPDRRDHDTTGKNKYLKVCKDLGVSPVSYFLKHIQDREMVMKFHGLGKDNTKAICIPLETNTQIETLNLSGNGIDTDGASFLVRVLKENFFITDLILAENRIGSAGAKAVCDLLLSNKTLVNVDLTGNRIDDKTAVCFHEVLLKNQTLKRLHLSYNRFEESGAKYFKEALMENESLEILDLSWNHFSTRGAVLLAEGLQENVGLKYFYIAMAGLGRDGAEAIGKALKSNRTLLELDISYSRIPVDGVCHLASGIKENDALQVLKMGFNPFEADAAMCMLRALDQNDSSAINYLDLSNVLVKTEFTELLSKISETRTLQVIFDGVLTECQHSKIPIEEMVKFRQDPIGVFKNYVTSSGLSLTDIFTPEESCVLREDEFRNILKNVNELNLTKEQVKVLCNKLSVNGIIDLSQFDEQTEEEDGPIKT</sequence>
<keyword evidence="3" id="KW-1185">Reference proteome</keyword>